<name>A0A3G8LWN8_9GAMM</name>
<accession>A0A3G8LWN8</accession>
<proteinExistence type="predicted"/>
<feature type="signal peptide" evidence="1">
    <location>
        <begin position="1"/>
        <end position="21"/>
    </location>
</feature>
<feature type="chain" id="PRO_5018219889" evidence="1">
    <location>
        <begin position="22"/>
        <end position="235"/>
    </location>
</feature>
<evidence type="ECO:0000256" key="1">
    <source>
        <dbReference type="SAM" id="SignalP"/>
    </source>
</evidence>
<organism evidence="2 3">
    <name type="scientific">Shewanella livingstonensis</name>
    <dbReference type="NCBI Taxonomy" id="150120"/>
    <lineage>
        <taxon>Bacteria</taxon>
        <taxon>Pseudomonadati</taxon>
        <taxon>Pseudomonadota</taxon>
        <taxon>Gammaproteobacteria</taxon>
        <taxon>Alteromonadales</taxon>
        <taxon>Shewanellaceae</taxon>
        <taxon>Shewanella</taxon>
    </lineage>
</organism>
<keyword evidence="1" id="KW-0732">Signal</keyword>
<gene>
    <name evidence="2" type="ORF">EGC82_15040</name>
</gene>
<sequence>MSRFKLVVAISLFAVCYHVNAEVTPEEQHWVEQALSEINANTDDENVLWQYSQQTKKLDLVRIEKFDASQPKMQRWNLVSENGQTPDKERLEEYQQHQQELKQGKDENSHELVFSELIDLTTLVFVGEDDTSVVFKFSPNIDELDNKVLAGLLYLDKVSKQLRKISINNTDDLTPAFSVTLTKFELEFGFDVFDGLVMPAHISTTISGTAVIFKSLDSIQTVTYSDYKMIEKPKA</sequence>
<dbReference type="OrthoDB" id="6260008at2"/>
<dbReference type="RefSeq" id="WP_124731487.1">
    <property type="nucleotide sequence ID" value="NZ_CBCSKC010000023.1"/>
</dbReference>
<keyword evidence="3" id="KW-1185">Reference proteome</keyword>
<evidence type="ECO:0000313" key="3">
    <source>
        <dbReference type="Proteomes" id="UP000278035"/>
    </source>
</evidence>
<dbReference type="AlphaFoldDB" id="A0A3G8LWN8"/>
<reference evidence="3" key="1">
    <citation type="submission" date="2018-11" db="EMBL/GenBank/DDBJ databases">
        <title>Shewanella sp. M2.</title>
        <authorList>
            <person name="Hwang Y.J."/>
            <person name="Hwang C.Y."/>
        </authorList>
    </citation>
    <scope>NUCLEOTIDE SEQUENCE [LARGE SCALE GENOMIC DNA]</scope>
    <source>
        <strain evidence="3">LMG 19866</strain>
    </source>
</reference>
<dbReference type="KEGG" id="slj:EGC82_15040"/>
<dbReference type="EMBL" id="CP034015">
    <property type="protein sequence ID" value="AZG73957.1"/>
    <property type="molecule type" value="Genomic_DNA"/>
</dbReference>
<protein>
    <submittedName>
        <fullName evidence="2">Uncharacterized protein</fullName>
    </submittedName>
</protein>
<evidence type="ECO:0000313" key="2">
    <source>
        <dbReference type="EMBL" id="AZG73957.1"/>
    </source>
</evidence>
<dbReference type="Proteomes" id="UP000278035">
    <property type="component" value="Chromosome"/>
</dbReference>